<keyword evidence="4" id="KW-1185">Reference proteome</keyword>
<evidence type="ECO:0000313" key="3">
    <source>
        <dbReference type="EMBL" id="MBC3934720.1"/>
    </source>
</evidence>
<keyword evidence="1" id="KW-0732">Signal</keyword>
<name>A0A923I1M7_9BURK</name>
<reference evidence="3" key="1">
    <citation type="submission" date="2020-08" db="EMBL/GenBank/DDBJ databases">
        <title>Novel species isolated from subtropical streams in China.</title>
        <authorList>
            <person name="Lu H."/>
        </authorList>
    </citation>
    <scope>NUCLEOTIDE SEQUENCE</scope>
    <source>
        <strain evidence="3">CY7W</strain>
    </source>
</reference>
<evidence type="ECO:0000259" key="2">
    <source>
        <dbReference type="Pfam" id="PF14730"/>
    </source>
</evidence>
<dbReference type="EMBL" id="JACOGG010000004">
    <property type="protein sequence ID" value="MBC3934720.1"/>
    <property type="molecule type" value="Genomic_DNA"/>
</dbReference>
<feature type="chain" id="PRO_5038129540" evidence="1">
    <location>
        <begin position="24"/>
        <end position="176"/>
    </location>
</feature>
<organism evidence="3 4">
    <name type="scientific">Undibacterium rugosum</name>
    <dbReference type="NCBI Taxonomy" id="2762291"/>
    <lineage>
        <taxon>Bacteria</taxon>
        <taxon>Pseudomonadati</taxon>
        <taxon>Pseudomonadota</taxon>
        <taxon>Betaproteobacteria</taxon>
        <taxon>Burkholderiales</taxon>
        <taxon>Oxalobacteraceae</taxon>
        <taxon>Undibacterium</taxon>
    </lineage>
</organism>
<dbReference type="Proteomes" id="UP000612361">
    <property type="component" value="Unassembled WGS sequence"/>
</dbReference>
<evidence type="ECO:0000256" key="1">
    <source>
        <dbReference type="SAM" id="SignalP"/>
    </source>
</evidence>
<evidence type="ECO:0000313" key="4">
    <source>
        <dbReference type="Proteomes" id="UP000612361"/>
    </source>
</evidence>
<dbReference type="AlphaFoldDB" id="A0A923I1M7"/>
<gene>
    <name evidence="3" type="ORF">H8K47_05045</name>
</gene>
<dbReference type="InterPro" id="IPR027823">
    <property type="entry name" value="DUF4468"/>
</dbReference>
<dbReference type="Pfam" id="PF14730">
    <property type="entry name" value="DUF4468"/>
    <property type="match status" value="1"/>
</dbReference>
<comment type="caution">
    <text evidence="3">The sequence shown here is derived from an EMBL/GenBank/DDBJ whole genome shotgun (WGS) entry which is preliminary data.</text>
</comment>
<feature type="signal peptide" evidence="1">
    <location>
        <begin position="1"/>
        <end position="23"/>
    </location>
</feature>
<proteinExistence type="predicted"/>
<dbReference type="Gene3D" id="3.30.530.80">
    <property type="match status" value="1"/>
</dbReference>
<dbReference type="RefSeq" id="WP_186880338.1">
    <property type="nucleotide sequence ID" value="NZ_JACOGG010000004.1"/>
</dbReference>
<feature type="domain" description="DUF4468" evidence="2">
    <location>
        <begin position="37"/>
        <end position="122"/>
    </location>
</feature>
<sequence>MTRIYALLIVFLSALFCLPECHAAQPLPDSETTVVRIVDASTLSKEKIFTGTKIWIAENFRSAKAVLEYESKDDGILIGNGSMNFPTSGAMELAIKGDWLVQFTMRVDIKEEKFRLSFINITISTPAKATSGGGVLPAYSGPVWNQADMQKIKVKLEGFGDSILNSVTSSKAKIDF</sequence>
<accession>A0A923I1M7</accession>
<protein>
    <submittedName>
        <fullName evidence="3">DUF4468 domain-containing protein</fullName>
    </submittedName>
</protein>